<reference evidence="2" key="1">
    <citation type="submission" date="2021-05" db="EMBL/GenBank/DDBJ databases">
        <authorList>
            <person name="Alioto T."/>
            <person name="Alioto T."/>
            <person name="Gomez Garrido J."/>
        </authorList>
    </citation>
    <scope>NUCLEOTIDE SEQUENCE</scope>
</reference>
<keyword evidence="1" id="KW-0472">Membrane</keyword>
<feature type="transmembrane region" description="Helical" evidence="1">
    <location>
        <begin position="83"/>
        <end position="106"/>
    </location>
</feature>
<keyword evidence="1" id="KW-1133">Transmembrane helix</keyword>
<dbReference type="EMBL" id="HBUF01105122">
    <property type="protein sequence ID" value="CAG6639008.1"/>
    <property type="molecule type" value="Transcribed_RNA"/>
</dbReference>
<evidence type="ECO:0000313" key="2">
    <source>
        <dbReference type="EMBL" id="CAG6639008.1"/>
    </source>
</evidence>
<dbReference type="AlphaFoldDB" id="A0A8D8QV82"/>
<accession>A0A8D8QV82</accession>
<proteinExistence type="predicted"/>
<organism evidence="2">
    <name type="scientific">Cacopsylla melanoneura</name>
    <dbReference type="NCBI Taxonomy" id="428564"/>
    <lineage>
        <taxon>Eukaryota</taxon>
        <taxon>Metazoa</taxon>
        <taxon>Ecdysozoa</taxon>
        <taxon>Arthropoda</taxon>
        <taxon>Hexapoda</taxon>
        <taxon>Insecta</taxon>
        <taxon>Pterygota</taxon>
        <taxon>Neoptera</taxon>
        <taxon>Paraneoptera</taxon>
        <taxon>Hemiptera</taxon>
        <taxon>Sternorrhyncha</taxon>
        <taxon>Psylloidea</taxon>
        <taxon>Psyllidae</taxon>
        <taxon>Psyllinae</taxon>
        <taxon>Cacopsylla</taxon>
    </lineage>
</organism>
<name>A0A8D8QV82_9HEMI</name>
<evidence type="ECO:0000256" key="1">
    <source>
        <dbReference type="SAM" id="Phobius"/>
    </source>
</evidence>
<keyword evidence="1" id="KW-0812">Transmembrane</keyword>
<protein>
    <submittedName>
        <fullName evidence="2">Uncharacterized protein</fullName>
    </submittedName>
</protein>
<sequence length="108" mass="12209">MYTYLLQGLQVAIPWTPRDRLPSCPVYLFASLSTSSSVVLTRPTLIVEESLHPMSPETSAGRRDRTHDLRVDRILDRRVATTISFHIILDTCVPILPYFVFVSTYLGG</sequence>